<dbReference type="NCBIfam" id="NF002805">
    <property type="entry name" value="PRK02947.1"/>
    <property type="match status" value="1"/>
</dbReference>
<dbReference type="InterPro" id="IPR046348">
    <property type="entry name" value="SIS_dom_sf"/>
</dbReference>
<dbReference type="SUPFAM" id="SSF53697">
    <property type="entry name" value="SIS domain"/>
    <property type="match status" value="1"/>
</dbReference>
<dbReference type="PANTHER" id="PTHR30390">
    <property type="entry name" value="SEDOHEPTULOSE 7-PHOSPHATE ISOMERASE / DNAA INITIATOR-ASSOCIATING FACTOR FOR REPLICATION INITIATION"/>
    <property type="match status" value="1"/>
</dbReference>
<dbReference type="KEGG" id="ahg:AHOG_11920"/>
<dbReference type="PROSITE" id="PS51464">
    <property type="entry name" value="SIS"/>
    <property type="match status" value="1"/>
</dbReference>
<dbReference type="PANTHER" id="PTHR30390:SF7">
    <property type="entry name" value="PHOSPHOHEPTOSE ISOMERASE"/>
    <property type="match status" value="1"/>
</dbReference>
<evidence type="ECO:0000313" key="2">
    <source>
        <dbReference type="Proteomes" id="UP000204221"/>
    </source>
</evidence>
<proteinExistence type="predicted"/>
<dbReference type="GO" id="GO:1901135">
    <property type="term" value="P:carbohydrate derivative metabolic process"/>
    <property type="evidence" value="ECO:0007669"/>
    <property type="project" value="InterPro"/>
</dbReference>
<name>A0A221W2S5_9PSEU</name>
<dbReference type="OrthoDB" id="9805185at2"/>
<keyword evidence="2" id="KW-1185">Reference proteome</keyword>
<dbReference type="EMBL" id="CP022521">
    <property type="protein sequence ID" value="ASO20027.1"/>
    <property type="molecule type" value="Genomic_DNA"/>
</dbReference>
<evidence type="ECO:0000313" key="1">
    <source>
        <dbReference type="EMBL" id="ASO20027.1"/>
    </source>
</evidence>
<gene>
    <name evidence="1" type="ORF">AHOG_11920</name>
</gene>
<dbReference type="Gene3D" id="3.40.50.10490">
    <property type="entry name" value="Glucose-6-phosphate isomerase like protein, domain 1"/>
    <property type="match status" value="1"/>
</dbReference>
<organism evidence="1 2">
    <name type="scientific">Actinoalloteichus hoggarensis</name>
    <dbReference type="NCBI Taxonomy" id="1470176"/>
    <lineage>
        <taxon>Bacteria</taxon>
        <taxon>Bacillati</taxon>
        <taxon>Actinomycetota</taxon>
        <taxon>Actinomycetes</taxon>
        <taxon>Pseudonocardiales</taxon>
        <taxon>Pseudonocardiaceae</taxon>
        <taxon>Actinoalloteichus</taxon>
    </lineage>
</organism>
<dbReference type="InterPro" id="IPR001347">
    <property type="entry name" value="SIS_dom"/>
</dbReference>
<dbReference type="Proteomes" id="UP000204221">
    <property type="component" value="Chromosome"/>
</dbReference>
<protein>
    <submittedName>
        <fullName evidence="1">Uncharacterized protein</fullName>
    </submittedName>
</protein>
<dbReference type="GO" id="GO:0097367">
    <property type="term" value="F:carbohydrate derivative binding"/>
    <property type="evidence" value="ECO:0007669"/>
    <property type="project" value="InterPro"/>
</dbReference>
<dbReference type="InterPro" id="IPR050099">
    <property type="entry name" value="SIS_GmhA/DiaA_subfam"/>
</dbReference>
<accession>A0A221W2S5</accession>
<dbReference type="Pfam" id="PF13580">
    <property type="entry name" value="SIS_2"/>
    <property type="match status" value="1"/>
</dbReference>
<dbReference type="AlphaFoldDB" id="A0A221W2S5"/>
<reference evidence="1 2" key="1">
    <citation type="submission" date="2017-07" db="EMBL/GenBank/DDBJ databases">
        <title>Complete genome sequence of Actinoalloteichus hoggarensis DSM 45943, type strain of Actinoalloteichus hoggarensis.</title>
        <authorList>
            <person name="Ruckert C."/>
            <person name="Nouioui I."/>
            <person name="Willmese J."/>
            <person name="van Wezel G."/>
            <person name="Klenk H.-P."/>
            <person name="Kalinowski J."/>
            <person name="Zotchev S.B."/>
        </authorList>
    </citation>
    <scope>NUCLEOTIDE SEQUENCE [LARGE SCALE GENOMIC DNA]</scope>
    <source>
        <strain evidence="1 2">DSM 45943</strain>
    </source>
</reference>
<dbReference type="RefSeq" id="WP_093941425.1">
    <property type="nucleotide sequence ID" value="NZ_CP022521.1"/>
</dbReference>
<sequence length="240" mass="24751">MADGTTSFGELTRAHLAAVEATNTASIAEAATTILATIEAGGTVYTAGAGHSLAAVAETFYRAGGLACVRPLYHPELLPMHGARSSTVAERRPGLAAEVLASTTLTREDTLVVFSHSGINPYPVELAEAGRAAGARVVAVTSPTASASAPRRAHSTVAEQADVVLDTLVPPGDTTYPAEAPATAALSSLTTGFLWNLVLVALHDRSAAELPRWRSANVAGGDEANRVLFDEQLASVPELR</sequence>